<sequence>MSWMSRKMLGLWLAALLTILPTENTGRNRGLAIRQMRHRIGTFNHQYSSVMQMGSTARKESLSVKFIV</sequence>
<evidence type="ECO:0000313" key="1">
    <source>
        <dbReference type="EMBL" id="OQW86148.1"/>
    </source>
</evidence>
<name>A0A1W9KPS8_9BURK</name>
<proteinExistence type="predicted"/>
<dbReference type="EMBL" id="MTEI01000021">
    <property type="protein sequence ID" value="OQW86148.1"/>
    <property type="molecule type" value="Genomic_DNA"/>
</dbReference>
<organism evidence="1 2">
    <name type="scientific">Rhodoferax ferrireducens</name>
    <dbReference type="NCBI Taxonomy" id="192843"/>
    <lineage>
        <taxon>Bacteria</taxon>
        <taxon>Pseudomonadati</taxon>
        <taxon>Pseudomonadota</taxon>
        <taxon>Betaproteobacteria</taxon>
        <taxon>Burkholderiales</taxon>
        <taxon>Comamonadaceae</taxon>
        <taxon>Rhodoferax</taxon>
    </lineage>
</organism>
<protein>
    <submittedName>
        <fullName evidence="1">Uncharacterized protein</fullName>
    </submittedName>
</protein>
<comment type="caution">
    <text evidence="1">The sequence shown here is derived from an EMBL/GenBank/DDBJ whole genome shotgun (WGS) entry which is preliminary data.</text>
</comment>
<accession>A0A1W9KPS8</accession>
<dbReference type="Proteomes" id="UP000192505">
    <property type="component" value="Unassembled WGS sequence"/>
</dbReference>
<dbReference type="AlphaFoldDB" id="A0A1W9KPS8"/>
<reference evidence="1 2" key="1">
    <citation type="submission" date="2017-01" db="EMBL/GenBank/DDBJ databases">
        <title>Novel large sulfur bacteria in the metagenomes of groundwater-fed chemosynthetic microbial mats in the Lake Huron basin.</title>
        <authorList>
            <person name="Sharrar A.M."/>
            <person name="Flood B.E."/>
            <person name="Bailey J.V."/>
            <person name="Jones D.S."/>
            <person name="Biddanda B."/>
            <person name="Ruberg S.A."/>
            <person name="Marcus D.N."/>
            <person name="Dick G.J."/>
        </authorList>
    </citation>
    <scope>NUCLEOTIDE SEQUENCE [LARGE SCALE GENOMIC DNA]</scope>
    <source>
        <strain evidence="1">A7</strain>
    </source>
</reference>
<evidence type="ECO:0000313" key="2">
    <source>
        <dbReference type="Proteomes" id="UP000192505"/>
    </source>
</evidence>
<gene>
    <name evidence="1" type="ORF">BWK72_18510</name>
</gene>